<evidence type="ECO:0000256" key="3">
    <source>
        <dbReference type="ARBA" id="ARBA00022448"/>
    </source>
</evidence>
<feature type="transmembrane region" description="Helical" evidence="8">
    <location>
        <begin position="20"/>
        <end position="39"/>
    </location>
</feature>
<keyword evidence="4" id="KW-0533">Nickel</keyword>
<sequence>MRPQQTLNTPPRLAQSPAVMGVNIALHLLLVAAAALAWATGNLHGAFSFGLILTAYTLGLRHAFDPDHIAAIDNTTRALQTRERTPQSIGMFFALGHSTVVVLAAGLVALSAQWAGLTQDSPVTEALGIWGAAFSGVTLLILAVINLLTLRSLYRQMRKSRSMGNGVPASAEVGREGYLPDGSLPRGPLTSLLGPALRRVTRPWHMYPVGFLFGLGFDTATEVSLLILAAGGVAAGAPWWVTMLLPLAFTAGMALLDSIDGVFMAHAYRWALNRPHLKLRYNITMTAVSVLFAVLIGGTGLMSLASELGLPGFAWVEGVNLDYAGFVVLGLFVTIFSTALALWRRRPQMS</sequence>
<evidence type="ECO:0000256" key="6">
    <source>
        <dbReference type="ARBA" id="ARBA00022989"/>
    </source>
</evidence>
<evidence type="ECO:0000313" key="10">
    <source>
        <dbReference type="Proteomes" id="UP000251047"/>
    </source>
</evidence>
<feature type="transmembrane region" description="Helical" evidence="8">
    <location>
        <begin position="237"/>
        <end position="259"/>
    </location>
</feature>
<comment type="caution">
    <text evidence="9">The sequence shown here is derived from an EMBL/GenBank/DDBJ whole genome shotgun (WGS) entry which is preliminary data.</text>
</comment>
<feature type="transmembrane region" description="Helical" evidence="8">
    <location>
        <begin position="45"/>
        <end position="64"/>
    </location>
</feature>
<dbReference type="InterPro" id="IPR011541">
    <property type="entry name" value="Ni/Co_transpt_high_affinity"/>
</dbReference>
<dbReference type="GO" id="GO:0012505">
    <property type="term" value="C:endomembrane system"/>
    <property type="evidence" value="ECO:0007669"/>
    <property type="project" value="UniProtKB-SubCell"/>
</dbReference>
<accession>A0A364V990</accession>
<keyword evidence="6 8" id="KW-1133">Transmembrane helix</keyword>
<evidence type="ECO:0000256" key="1">
    <source>
        <dbReference type="ARBA" id="ARBA00004127"/>
    </source>
</evidence>
<reference evidence="9 10" key="1">
    <citation type="journal article" date="2018" name="Syst. Appl. Microbiol.">
        <title>Corynebacterium heidelbergense sp. nov., isolated from the preen glands of Egyptian geese (Alopochen aegyptiacus).</title>
        <authorList>
            <person name="Braun M.S."/>
            <person name="Wang E."/>
            <person name="Zimmermann S."/>
            <person name="Wink M."/>
        </authorList>
    </citation>
    <scope>NUCLEOTIDE SEQUENCE [LARGE SCALE GENOMIC DNA]</scope>
    <source>
        <strain evidence="9 10">DSM 104638</strain>
    </source>
</reference>
<name>A0A364V990_9CORY</name>
<dbReference type="RefSeq" id="WP_112770243.1">
    <property type="nucleotide sequence ID" value="NZ_CP063191.1"/>
</dbReference>
<keyword evidence="5 8" id="KW-0812">Transmembrane</keyword>
<dbReference type="GO" id="GO:0005886">
    <property type="term" value="C:plasma membrane"/>
    <property type="evidence" value="ECO:0007669"/>
    <property type="project" value="UniProtKB-SubCell"/>
</dbReference>
<evidence type="ECO:0000256" key="4">
    <source>
        <dbReference type="ARBA" id="ARBA00022596"/>
    </source>
</evidence>
<organism evidence="9 10">
    <name type="scientific">Corynebacterium heidelbergense</name>
    <dbReference type="NCBI Taxonomy" id="2055947"/>
    <lineage>
        <taxon>Bacteria</taxon>
        <taxon>Bacillati</taxon>
        <taxon>Actinomycetota</taxon>
        <taxon>Actinomycetes</taxon>
        <taxon>Mycobacteriales</taxon>
        <taxon>Corynebacteriaceae</taxon>
        <taxon>Corynebacterium</taxon>
    </lineage>
</organism>
<proteinExistence type="inferred from homology"/>
<feature type="transmembrane region" description="Helical" evidence="8">
    <location>
        <begin position="127"/>
        <end position="150"/>
    </location>
</feature>
<feature type="transmembrane region" description="Helical" evidence="8">
    <location>
        <begin position="92"/>
        <end position="115"/>
    </location>
</feature>
<comment type="similarity">
    <text evidence="2 8">Belongs to the NiCoT transporter (TC 2.A.52) family.</text>
</comment>
<feature type="transmembrane region" description="Helical" evidence="8">
    <location>
        <begin position="207"/>
        <end position="231"/>
    </location>
</feature>
<feature type="transmembrane region" description="Helical" evidence="8">
    <location>
        <begin position="279"/>
        <end position="303"/>
    </location>
</feature>
<dbReference type="GO" id="GO:0015099">
    <property type="term" value="F:nickel cation transmembrane transporter activity"/>
    <property type="evidence" value="ECO:0007669"/>
    <property type="project" value="UniProtKB-UniRule"/>
</dbReference>
<dbReference type="EMBL" id="PHQP01000102">
    <property type="protein sequence ID" value="RAV33233.1"/>
    <property type="molecule type" value="Genomic_DNA"/>
</dbReference>
<dbReference type="InterPro" id="IPR004688">
    <property type="entry name" value="Ni/Co_transpt"/>
</dbReference>
<feature type="transmembrane region" description="Helical" evidence="8">
    <location>
        <begin position="323"/>
        <end position="343"/>
    </location>
</feature>
<dbReference type="Pfam" id="PF03824">
    <property type="entry name" value="NicO"/>
    <property type="match status" value="1"/>
</dbReference>
<evidence type="ECO:0000313" key="9">
    <source>
        <dbReference type="EMBL" id="RAV33233.1"/>
    </source>
</evidence>
<dbReference type="OrthoDB" id="9776706at2"/>
<protein>
    <recommendedName>
        <fullName evidence="8">Nickel/cobalt efflux system</fullName>
    </recommendedName>
</protein>
<dbReference type="AlphaFoldDB" id="A0A364V990"/>
<dbReference type="PANTHER" id="PTHR31611">
    <property type="entry name" value="HIGH-AFFINITY NICKEL TRANSPORT PROTEIN NIC1"/>
    <property type="match status" value="1"/>
</dbReference>
<evidence type="ECO:0000256" key="8">
    <source>
        <dbReference type="RuleBase" id="RU362101"/>
    </source>
</evidence>
<evidence type="ECO:0000256" key="2">
    <source>
        <dbReference type="ARBA" id="ARBA00010892"/>
    </source>
</evidence>
<evidence type="ECO:0000256" key="5">
    <source>
        <dbReference type="ARBA" id="ARBA00022692"/>
    </source>
</evidence>
<comment type="subcellular location">
    <subcellularLocation>
        <location evidence="8">Cell membrane</location>
        <topology evidence="8">Multi-pass membrane protein</topology>
    </subcellularLocation>
    <subcellularLocation>
        <location evidence="1">Endomembrane system</location>
        <topology evidence="1">Multi-pass membrane protein</topology>
    </subcellularLocation>
</comment>
<dbReference type="Proteomes" id="UP000251047">
    <property type="component" value="Unassembled WGS sequence"/>
</dbReference>
<gene>
    <name evidence="9" type="ORF">CWC39_09555</name>
</gene>
<dbReference type="PANTHER" id="PTHR31611:SF0">
    <property type="entry name" value="HIGH-AFFINITY NICKEL TRANSPORT PROTEIN NIC1"/>
    <property type="match status" value="1"/>
</dbReference>
<evidence type="ECO:0000256" key="7">
    <source>
        <dbReference type="ARBA" id="ARBA00023136"/>
    </source>
</evidence>
<keyword evidence="3 8" id="KW-0813">Transport</keyword>
<keyword evidence="7 8" id="KW-0472">Membrane</keyword>